<dbReference type="KEGG" id="nsm:JO391_04790"/>
<dbReference type="AlphaFoldDB" id="A0A8G0ZXR0"/>
<dbReference type="Pfam" id="PF01052">
    <property type="entry name" value="FliMN_C"/>
    <property type="match status" value="1"/>
</dbReference>
<dbReference type="InterPro" id="IPR001543">
    <property type="entry name" value="FliN-like_C"/>
</dbReference>
<accession>A0A8G0ZXR0</accession>
<reference evidence="2" key="1">
    <citation type="submission" date="2021-02" db="EMBL/GenBank/DDBJ databases">
        <title>Rhodobacter shimadae sp. nov., an aerobic anoxygenic phototrophic bacterium isolated from a hot spring.</title>
        <authorList>
            <person name="Muramatsu S."/>
            <person name="Haruta S."/>
            <person name="Hirose S."/>
            <person name="Hanada S."/>
        </authorList>
    </citation>
    <scope>NUCLEOTIDE SEQUENCE</scope>
    <source>
        <strain evidence="2">N10</strain>
    </source>
</reference>
<proteinExistence type="predicted"/>
<dbReference type="Gene3D" id="2.30.330.10">
    <property type="entry name" value="SpoA-like"/>
    <property type="match status" value="1"/>
</dbReference>
<dbReference type="GO" id="GO:0050918">
    <property type="term" value="P:positive chemotaxis"/>
    <property type="evidence" value="ECO:0007669"/>
    <property type="project" value="TreeGrafter"/>
</dbReference>
<organism evidence="2 3">
    <name type="scientific">Neotabrizicola shimadae</name>
    <dbReference type="NCBI Taxonomy" id="2807096"/>
    <lineage>
        <taxon>Bacteria</taxon>
        <taxon>Pseudomonadati</taxon>
        <taxon>Pseudomonadota</taxon>
        <taxon>Alphaproteobacteria</taxon>
        <taxon>Rhodobacterales</taxon>
        <taxon>Paracoccaceae</taxon>
        <taxon>Neotabrizicola</taxon>
    </lineage>
</organism>
<evidence type="ECO:0000313" key="2">
    <source>
        <dbReference type="EMBL" id="QYZ70836.1"/>
    </source>
</evidence>
<dbReference type="EMBL" id="CP069370">
    <property type="protein sequence ID" value="QYZ70836.1"/>
    <property type="molecule type" value="Genomic_DNA"/>
</dbReference>
<dbReference type="InterPro" id="IPR036429">
    <property type="entry name" value="SpoA-like_sf"/>
</dbReference>
<protein>
    <submittedName>
        <fullName evidence="2">FliM/FliN family flagellar motor switch protein</fullName>
    </submittedName>
</protein>
<evidence type="ECO:0000313" key="3">
    <source>
        <dbReference type="Proteomes" id="UP000826300"/>
    </source>
</evidence>
<dbReference type="RefSeq" id="WP_220663053.1">
    <property type="nucleotide sequence ID" value="NZ_CP069370.1"/>
</dbReference>
<keyword evidence="2" id="KW-0966">Cell projection</keyword>
<keyword evidence="2" id="KW-0969">Cilium</keyword>
<evidence type="ECO:0000259" key="1">
    <source>
        <dbReference type="Pfam" id="PF01052"/>
    </source>
</evidence>
<gene>
    <name evidence="2" type="ORF">JO391_04790</name>
</gene>
<name>A0A8G0ZXR0_9RHOB</name>
<dbReference type="PANTHER" id="PTHR30034">
    <property type="entry name" value="FLAGELLAR MOTOR SWITCH PROTEIN FLIM"/>
    <property type="match status" value="1"/>
</dbReference>
<dbReference type="SUPFAM" id="SSF101801">
    <property type="entry name" value="Surface presentation of antigens (SPOA)"/>
    <property type="match status" value="1"/>
</dbReference>
<dbReference type="Proteomes" id="UP000826300">
    <property type="component" value="Chromosome"/>
</dbReference>
<keyword evidence="3" id="KW-1185">Reference proteome</keyword>
<feature type="domain" description="Flagellar motor switch protein FliN-like C-terminal" evidence="1">
    <location>
        <begin position="221"/>
        <end position="290"/>
    </location>
</feature>
<dbReference type="PANTHER" id="PTHR30034:SF6">
    <property type="entry name" value="YOP PROTEINS TRANSLOCATION PROTEIN Q"/>
    <property type="match status" value="1"/>
</dbReference>
<sequence>MAASSAMRRKLAAGALAAAEGGPGADRSWRLSLARAARDQAHLSLEVAWATIDLLTLAELLELPPERALVAILEGPGDGLGLLVFSAPVLAGIIEMQTIGRVTNLPPAPRRPTRTDAALVAGLIDAALSGLQDELREEADLVWAGGFRYASFLEDARPLGLLLEDASYRVLRAEVSLALGAKTGEVILALPAEGRGQRPAPRGAQAEPAETGPAFTLALGEQVLAAPALVEAQIARLTLPLAEIMTLQPGQVLALPQAALDRISVDGLDGRRLATARLGQTQGMRAIRLTLDPPAETAAPAEPAPVAAPIGTAA</sequence>
<dbReference type="GO" id="GO:0071978">
    <property type="term" value="P:bacterial-type flagellum-dependent swarming motility"/>
    <property type="evidence" value="ECO:0007669"/>
    <property type="project" value="TreeGrafter"/>
</dbReference>
<keyword evidence="2" id="KW-0282">Flagellum</keyword>